<protein>
    <submittedName>
        <fullName evidence="1">Uncharacterized protein</fullName>
    </submittedName>
</protein>
<comment type="caution">
    <text evidence="1">The sequence shown here is derived from an EMBL/GenBank/DDBJ whole genome shotgun (WGS) entry which is preliminary data.</text>
</comment>
<reference evidence="1" key="1">
    <citation type="submission" date="2023-10" db="EMBL/GenBank/DDBJ databases">
        <authorList>
            <person name="Chen Y."/>
            <person name="Shah S."/>
            <person name="Dougan E. K."/>
            <person name="Thang M."/>
            <person name="Chan C."/>
        </authorList>
    </citation>
    <scope>NUCLEOTIDE SEQUENCE [LARGE SCALE GENOMIC DNA]</scope>
</reference>
<proteinExistence type="predicted"/>
<dbReference type="Proteomes" id="UP001189429">
    <property type="component" value="Unassembled WGS sequence"/>
</dbReference>
<dbReference type="EMBL" id="CAUYUJ010014227">
    <property type="protein sequence ID" value="CAK0838465.1"/>
    <property type="molecule type" value="Genomic_DNA"/>
</dbReference>
<organism evidence="1 2">
    <name type="scientific">Prorocentrum cordatum</name>
    <dbReference type="NCBI Taxonomy" id="2364126"/>
    <lineage>
        <taxon>Eukaryota</taxon>
        <taxon>Sar</taxon>
        <taxon>Alveolata</taxon>
        <taxon>Dinophyceae</taxon>
        <taxon>Prorocentrales</taxon>
        <taxon>Prorocentraceae</taxon>
        <taxon>Prorocentrum</taxon>
    </lineage>
</organism>
<evidence type="ECO:0000313" key="2">
    <source>
        <dbReference type="Proteomes" id="UP001189429"/>
    </source>
</evidence>
<gene>
    <name evidence="1" type="ORF">PCOR1329_LOCUS34411</name>
</gene>
<name>A0ABN9T0R5_9DINO</name>
<sequence length="118" mass="12966">MELLGRRGGCRQRAERAEQARAAALLQSAVASFLVQEWAWGRVTPQQCQKIATLLRADLEASASGTLDMGTNVFTEAQWRAQGMDACNPVFQLPGVSILTCAPDWMHVKHSGLDKRLL</sequence>
<keyword evidence="2" id="KW-1185">Reference proteome</keyword>
<accession>A0ABN9T0R5</accession>
<evidence type="ECO:0000313" key="1">
    <source>
        <dbReference type="EMBL" id="CAK0838465.1"/>
    </source>
</evidence>